<protein>
    <submittedName>
        <fullName evidence="2">Uncharacterized protein</fullName>
    </submittedName>
</protein>
<dbReference type="EMBL" id="JAFJZO010000036">
    <property type="protein sequence ID" value="KAG5490766.1"/>
    <property type="molecule type" value="Genomic_DNA"/>
</dbReference>
<sequence length="146" mass="15844">MNSSQHPPRSRRKRSPRGADAPSLSIFDLPSPKEVYLGVTAEYSTRAELIEEQRLWLADFCKVSAAVRSPALPSVARPLGSPHIPSSRAHQEMLLRVESVAVIAHRLVHLTSHPTPTVVEARMATRAAADAVGALHTIICPPPLLP</sequence>
<dbReference type="RefSeq" id="XP_067753094.1">
    <property type="nucleotide sequence ID" value="XM_067896937.1"/>
</dbReference>
<organism evidence="2 3">
    <name type="scientific">Porcisia hertigi</name>
    <dbReference type="NCBI Taxonomy" id="2761500"/>
    <lineage>
        <taxon>Eukaryota</taxon>
        <taxon>Discoba</taxon>
        <taxon>Euglenozoa</taxon>
        <taxon>Kinetoplastea</taxon>
        <taxon>Metakinetoplastina</taxon>
        <taxon>Trypanosomatida</taxon>
        <taxon>Trypanosomatidae</taxon>
        <taxon>Leishmaniinae</taxon>
        <taxon>Porcisia</taxon>
    </lineage>
</organism>
<keyword evidence="3" id="KW-1185">Reference proteome</keyword>
<dbReference type="GeneID" id="94287014"/>
<name>A0A836I5N5_9TRYP</name>
<evidence type="ECO:0000256" key="1">
    <source>
        <dbReference type="SAM" id="MobiDB-lite"/>
    </source>
</evidence>
<dbReference type="AlphaFoldDB" id="A0A836I5N5"/>
<dbReference type="KEGG" id="phet:94287014"/>
<accession>A0A836I5N5</accession>
<proteinExistence type="predicted"/>
<evidence type="ECO:0000313" key="2">
    <source>
        <dbReference type="EMBL" id="KAG5490766.1"/>
    </source>
</evidence>
<comment type="caution">
    <text evidence="2">The sequence shown here is derived from an EMBL/GenBank/DDBJ whole genome shotgun (WGS) entry which is preliminary data.</text>
</comment>
<gene>
    <name evidence="2" type="ORF">JKF63_00888</name>
</gene>
<dbReference type="OrthoDB" id="263655at2759"/>
<feature type="region of interest" description="Disordered" evidence="1">
    <location>
        <begin position="1"/>
        <end position="25"/>
    </location>
</feature>
<dbReference type="Proteomes" id="UP000674318">
    <property type="component" value="Unassembled WGS sequence"/>
</dbReference>
<evidence type="ECO:0000313" key="3">
    <source>
        <dbReference type="Proteomes" id="UP000674318"/>
    </source>
</evidence>
<reference evidence="2 3" key="1">
    <citation type="submission" date="2021-02" db="EMBL/GenBank/DDBJ databases">
        <title>Porcisia hertigi Genome sequencing and assembly.</title>
        <authorList>
            <person name="Almutairi H."/>
            <person name="Gatherer D."/>
        </authorList>
    </citation>
    <scope>NUCLEOTIDE SEQUENCE [LARGE SCALE GENOMIC DNA]</scope>
    <source>
        <strain evidence="2 3">C119</strain>
    </source>
</reference>